<evidence type="ECO:0000259" key="2">
    <source>
        <dbReference type="Pfam" id="PF10135"/>
    </source>
</evidence>
<dbReference type="RefSeq" id="WP_093992442.1">
    <property type="nucleotide sequence ID" value="NZ_FXZK01000004.1"/>
</dbReference>
<organism evidence="3 4">
    <name type="scientific">Flavimaricola marinus</name>
    <dbReference type="NCBI Taxonomy" id="1819565"/>
    <lineage>
        <taxon>Bacteria</taxon>
        <taxon>Pseudomonadati</taxon>
        <taxon>Pseudomonadota</taxon>
        <taxon>Alphaproteobacteria</taxon>
        <taxon>Rhodobacterales</taxon>
        <taxon>Paracoccaceae</taxon>
        <taxon>Flavimaricola</taxon>
    </lineage>
</organism>
<evidence type="ECO:0000313" key="4">
    <source>
        <dbReference type="Proteomes" id="UP000201613"/>
    </source>
</evidence>
<dbReference type="Pfam" id="PF10135">
    <property type="entry name" value="Rod-binding"/>
    <property type="match status" value="1"/>
</dbReference>
<feature type="domain" description="Flagellar protein FlgJ N-terminal" evidence="2">
    <location>
        <begin position="50"/>
        <end position="89"/>
    </location>
</feature>
<gene>
    <name evidence="3" type="ORF">LOM8899_02394</name>
</gene>
<reference evidence="3 4" key="1">
    <citation type="submission" date="2017-05" db="EMBL/GenBank/DDBJ databases">
        <authorList>
            <person name="Song R."/>
            <person name="Chenine A.L."/>
            <person name="Ruprecht R.M."/>
        </authorList>
    </citation>
    <scope>NUCLEOTIDE SEQUENCE [LARGE SCALE GENOMIC DNA]</scope>
    <source>
        <strain evidence="3 4">CECT 8899</strain>
    </source>
</reference>
<proteinExistence type="predicted"/>
<dbReference type="OrthoDB" id="7690273at2"/>
<feature type="region of interest" description="Disordered" evidence="1">
    <location>
        <begin position="1"/>
        <end position="20"/>
    </location>
</feature>
<dbReference type="InterPro" id="IPR019301">
    <property type="entry name" value="Flagellar_prot_FlgJ_N"/>
</dbReference>
<evidence type="ECO:0000313" key="3">
    <source>
        <dbReference type="EMBL" id="SMY08244.1"/>
    </source>
</evidence>
<evidence type="ECO:0000256" key="1">
    <source>
        <dbReference type="SAM" id="MobiDB-lite"/>
    </source>
</evidence>
<sequence>MSIPISSPSPQSAATAATAPTRDEQLLAAAQNLEASFLAEMLKSAGVGAPRETFGGGAGEEHFASFLREAQAKEMVQAGGIGLAEALFEAMKARADG</sequence>
<name>A0A238LFQ3_9RHOB</name>
<keyword evidence="4" id="KW-1185">Reference proteome</keyword>
<protein>
    <submittedName>
        <fullName evidence="3">Chemotactic signal-response protein CheL</fullName>
    </submittedName>
</protein>
<dbReference type="EMBL" id="FXZK01000004">
    <property type="protein sequence ID" value="SMY08244.1"/>
    <property type="molecule type" value="Genomic_DNA"/>
</dbReference>
<dbReference type="Proteomes" id="UP000201613">
    <property type="component" value="Unassembled WGS sequence"/>
</dbReference>
<accession>A0A238LFQ3</accession>
<dbReference type="AlphaFoldDB" id="A0A238LFQ3"/>